<dbReference type="Proteomes" id="UP000011715">
    <property type="component" value="Unassembled WGS sequence"/>
</dbReference>
<accession>A0A0C4DXY2</accession>
<protein>
    <submittedName>
        <fullName evidence="1 2">Uncharacterized protein</fullName>
    </submittedName>
</protein>
<proteinExistence type="predicted"/>
<dbReference type="EMBL" id="ADBL01001139">
    <property type="status" value="NOT_ANNOTATED_CDS"/>
    <property type="molecule type" value="Genomic_DNA"/>
</dbReference>
<reference evidence="2" key="5">
    <citation type="submission" date="2015-06" db="UniProtKB">
        <authorList>
            <consortium name="EnsemblFungi"/>
        </authorList>
    </citation>
    <scope>IDENTIFICATION</scope>
    <source>
        <strain evidence="2">ATCC 64411</strain>
    </source>
</reference>
<dbReference type="VEuPathDB" id="FungiDB:MAPG_04889"/>
<organism evidence="2 3">
    <name type="scientific">Magnaporthiopsis poae (strain ATCC 64411 / 73-15)</name>
    <name type="common">Kentucky bluegrass fungus</name>
    <name type="synonym">Magnaporthe poae</name>
    <dbReference type="NCBI Taxonomy" id="644358"/>
    <lineage>
        <taxon>Eukaryota</taxon>
        <taxon>Fungi</taxon>
        <taxon>Dikarya</taxon>
        <taxon>Ascomycota</taxon>
        <taxon>Pezizomycotina</taxon>
        <taxon>Sordariomycetes</taxon>
        <taxon>Sordariomycetidae</taxon>
        <taxon>Magnaporthales</taxon>
        <taxon>Magnaporthaceae</taxon>
        <taxon>Magnaporthiopsis</taxon>
    </lineage>
</organism>
<sequence>MSSAVAPSLQGHVVAWVTISGSTLNMRCSHMEHVLPGLVSGNGPQGADSFAVPVFNIGQVMQGLTSPSGAPNPAPAYQPLALITVYGFPIGALGATTFIVTCDTLRRTLAELGARRGLLTYQPGY</sequence>
<evidence type="ECO:0000313" key="1">
    <source>
        <dbReference type="EMBL" id="KLU85869.1"/>
    </source>
</evidence>
<reference evidence="1" key="3">
    <citation type="submission" date="2011-03" db="EMBL/GenBank/DDBJ databases">
        <title>Annotation of Magnaporthe poae ATCC 64411.</title>
        <authorList>
            <person name="Ma L.-J."/>
            <person name="Dead R."/>
            <person name="Young S.K."/>
            <person name="Zeng Q."/>
            <person name="Gargeya S."/>
            <person name="Fitzgerald M."/>
            <person name="Haas B."/>
            <person name="Abouelleil A."/>
            <person name="Alvarado L."/>
            <person name="Arachchi H.M."/>
            <person name="Berlin A."/>
            <person name="Brown A."/>
            <person name="Chapman S.B."/>
            <person name="Chen Z."/>
            <person name="Dunbar C."/>
            <person name="Freedman E."/>
            <person name="Gearin G."/>
            <person name="Gellesch M."/>
            <person name="Goldberg J."/>
            <person name="Griggs A."/>
            <person name="Gujja S."/>
            <person name="Heiman D."/>
            <person name="Howarth C."/>
            <person name="Larson L."/>
            <person name="Lui A."/>
            <person name="MacDonald P.J.P."/>
            <person name="Mehta T."/>
            <person name="Montmayeur A."/>
            <person name="Murphy C."/>
            <person name="Neiman D."/>
            <person name="Pearson M."/>
            <person name="Priest M."/>
            <person name="Roberts A."/>
            <person name="Saif S."/>
            <person name="Shea T."/>
            <person name="Shenoy N."/>
            <person name="Sisk P."/>
            <person name="Stolte C."/>
            <person name="Sykes S."/>
            <person name="Yandava C."/>
            <person name="Wortman J."/>
            <person name="Nusbaum C."/>
            <person name="Birren B."/>
        </authorList>
    </citation>
    <scope>NUCLEOTIDE SEQUENCE</scope>
    <source>
        <strain evidence="1">ATCC 64411</strain>
    </source>
</reference>
<reference evidence="3" key="1">
    <citation type="submission" date="2010-05" db="EMBL/GenBank/DDBJ databases">
        <title>The genome sequence of Magnaporthe poae strain ATCC 64411.</title>
        <authorList>
            <person name="Ma L.-J."/>
            <person name="Dead R."/>
            <person name="Young S."/>
            <person name="Zeng Q."/>
            <person name="Koehrsen M."/>
            <person name="Alvarado L."/>
            <person name="Berlin A."/>
            <person name="Chapman S.B."/>
            <person name="Chen Z."/>
            <person name="Freedman E."/>
            <person name="Gellesch M."/>
            <person name="Goldberg J."/>
            <person name="Griggs A."/>
            <person name="Gujja S."/>
            <person name="Heilman E.R."/>
            <person name="Heiman D."/>
            <person name="Hepburn T."/>
            <person name="Howarth C."/>
            <person name="Jen D."/>
            <person name="Larson L."/>
            <person name="Mehta T."/>
            <person name="Neiman D."/>
            <person name="Pearson M."/>
            <person name="Roberts A."/>
            <person name="Saif S."/>
            <person name="Shea T."/>
            <person name="Shenoy N."/>
            <person name="Sisk P."/>
            <person name="Stolte C."/>
            <person name="Sykes S."/>
            <person name="Walk T."/>
            <person name="White J."/>
            <person name="Yandava C."/>
            <person name="Haas B."/>
            <person name="Nusbaum C."/>
            <person name="Birren B."/>
        </authorList>
    </citation>
    <scope>NUCLEOTIDE SEQUENCE [LARGE SCALE GENOMIC DNA]</scope>
    <source>
        <strain evidence="3">ATCC 64411 / 73-15</strain>
    </source>
</reference>
<reference evidence="2" key="4">
    <citation type="journal article" date="2015" name="G3 (Bethesda)">
        <title>Genome sequences of three phytopathogenic species of the Magnaporthaceae family of fungi.</title>
        <authorList>
            <person name="Okagaki L.H."/>
            <person name="Nunes C.C."/>
            <person name="Sailsbery J."/>
            <person name="Clay B."/>
            <person name="Brown D."/>
            <person name="John T."/>
            <person name="Oh Y."/>
            <person name="Young N."/>
            <person name="Fitzgerald M."/>
            <person name="Haas B.J."/>
            <person name="Zeng Q."/>
            <person name="Young S."/>
            <person name="Adiconis X."/>
            <person name="Fan L."/>
            <person name="Levin J.Z."/>
            <person name="Mitchell T.K."/>
            <person name="Okubara P.A."/>
            <person name="Farman M.L."/>
            <person name="Kohn L.M."/>
            <person name="Birren B."/>
            <person name="Ma L.-J."/>
            <person name="Dean R.A."/>
        </authorList>
    </citation>
    <scope>NUCLEOTIDE SEQUENCE</scope>
    <source>
        <strain evidence="2">ATCC 64411 / 73-15</strain>
    </source>
</reference>
<keyword evidence="3" id="KW-1185">Reference proteome</keyword>
<dbReference type="EnsemblFungi" id="MAPG_04889T0">
    <property type="protein sequence ID" value="MAPG_04889T0"/>
    <property type="gene ID" value="MAPG_04889"/>
</dbReference>
<name>A0A0C4DXY2_MAGP6</name>
<gene>
    <name evidence="1" type="ORF">MAPG_04889</name>
</gene>
<evidence type="ECO:0000313" key="3">
    <source>
        <dbReference type="Proteomes" id="UP000011715"/>
    </source>
</evidence>
<dbReference type="AlphaFoldDB" id="A0A0C4DXY2"/>
<reference evidence="1" key="2">
    <citation type="submission" date="2010-05" db="EMBL/GenBank/DDBJ databases">
        <title>The Genome Sequence of Magnaporthe poae strain ATCC 64411.</title>
        <authorList>
            <consortium name="The Broad Institute Genome Sequencing Platform"/>
            <consortium name="Broad Institute Genome Sequencing Center for Infectious Disease"/>
            <person name="Ma L.-J."/>
            <person name="Dead R."/>
            <person name="Young S."/>
            <person name="Zeng Q."/>
            <person name="Koehrsen M."/>
            <person name="Alvarado L."/>
            <person name="Berlin A."/>
            <person name="Chapman S.B."/>
            <person name="Chen Z."/>
            <person name="Freedman E."/>
            <person name="Gellesch M."/>
            <person name="Goldberg J."/>
            <person name="Griggs A."/>
            <person name="Gujja S."/>
            <person name="Heilman E.R."/>
            <person name="Heiman D."/>
            <person name="Hepburn T."/>
            <person name="Howarth C."/>
            <person name="Jen D."/>
            <person name="Larson L."/>
            <person name="Mehta T."/>
            <person name="Neiman D."/>
            <person name="Pearson M."/>
            <person name="Roberts A."/>
            <person name="Saif S."/>
            <person name="Shea T."/>
            <person name="Shenoy N."/>
            <person name="Sisk P."/>
            <person name="Stolte C."/>
            <person name="Sykes S."/>
            <person name="Walk T."/>
            <person name="White J."/>
            <person name="Yandava C."/>
            <person name="Haas B."/>
            <person name="Nusbaum C."/>
            <person name="Birren B."/>
        </authorList>
    </citation>
    <scope>NUCLEOTIDE SEQUENCE</scope>
    <source>
        <strain evidence="1">ATCC 64411</strain>
    </source>
</reference>
<evidence type="ECO:0000313" key="2">
    <source>
        <dbReference type="EnsemblFungi" id="MAPG_04889T0"/>
    </source>
</evidence>
<dbReference type="EMBL" id="GL876969">
    <property type="protein sequence ID" value="KLU85869.1"/>
    <property type="molecule type" value="Genomic_DNA"/>
</dbReference>